<organism evidence="2 3">
    <name type="scientific">Potamilus streckersoni</name>
    <dbReference type="NCBI Taxonomy" id="2493646"/>
    <lineage>
        <taxon>Eukaryota</taxon>
        <taxon>Metazoa</taxon>
        <taxon>Spiralia</taxon>
        <taxon>Lophotrochozoa</taxon>
        <taxon>Mollusca</taxon>
        <taxon>Bivalvia</taxon>
        <taxon>Autobranchia</taxon>
        <taxon>Heteroconchia</taxon>
        <taxon>Palaeoheterodonta</taxon>
        <taxon>Unionida</taxon>
        <taxon>Unionoidea</taxon>
        <taxon>Unionidae</taxon>
        <taxon>Ambleminae</taxon>
        <taxon>Lampsilini</taxon>
        <taxon>Potamilus</taxon>
    </lineage>
</organism>
<comment type="caution">
    <text evidence="2">The sequence shown here is derived from an EMBL/GenBank/DDBJ whole genome shotgun (WGS) entry which is preliminary data.</text>
</comment>
<proteinExistence type="predicted"/>
<feature type="compositionally biased region" description="Basic and acidic residues" evidence="1">
    <location>
        <begin position="14"/>
        <end position="33"/>
    </location>
</feature>
<evidence type="ECO:0000313" key="3">
    <source>
        <dbReference type="Proteomes" id="UP001195483"/>
    </source>
</evidence>
<evidence type="ECO:0000256" key="1">
    <source>
        <dbReference type="SAM" id="MobiDB-lite"/>
    </source>
</evidence>
<dbReference type="Proteomes" id="UP001195483">
    <property type="component" value="Unassembled WGS sequence"/>
</dbReference>
<reference evidence="2" key="1">
    <citation type="journal article" date="2021" name="Genome Biol. Evol.">
        <title>A High-Quality Reference Genome for a Parasitic Bivalve with Doubly Uniparental Inheritance (Bivalvia: Unionida).</title>
        <authorList>
            <person name="Smith C.H."/>
        </authorList>
    </citation>
    <scope>NUCLEOTIDE SEQUENCE</scope>
    <source>
        <strain evidence="2">CHS0354</strain>
    </source>
</reference>
<accession>A0AAE0SXG5</accession>
<reference evidence="2" key="2">
    <citation type="journal article" date="2021" name="Genome Biol. Evol.">
        <title>Developing a high-quality reference genome for a parasitic bivalve with doubly uniparental inheritance (Bivalvia: Unionida).</title>
        <authorList>
            <person name="Smith C.H."/>
        </authorList>
    </citation>
    <scope>NUCLEOTIDE SEQUENCE</scope>
    <source>
        <strain evidence="2">CHS0354</strain>
        <tissue evidence="2">Mantle</tissue>
    </source>
</reference>
<name>A0AAE0SXG5_9BIVA</name>
<gene>
    <name evidence="2" type="ORF">CHS0354_036385</name>
</gene>
<feature type="region of interest" description="Disordered" evidence="1">
    <location>
        <begin position="11"/>
        <end position="33"/>
    </location>
</feature>
<dbReference type="EMBL" id="JAEAOA010002130">
    <property type="protein sequence ID" value="KAK3599378.1"/>
    <property type="molecule type" value="Genomic_DNA"/>
</dbReference>
<reference evidence="2" key="3">
    <citation type="submission" date="2023-05" db="EMBL/GenBank/DDBJ databases">
        <authorList>
            <person name="Smith C.H."/>
        </authorList>
    </citation>
    <scope>NUCLEOTIDE SEQUENCE</scope>
    <source>
        <strain evidence="2">CHS0354</strain>
        <tissue evidence="2">Mantle</tissue>
    </source>
</reference>
<keyword evidence="3" id="KW-1185">Reference proteome</keyword>
<dbReference type="AlphaFoldDB" id="A0AAE0SXG5"/>
<protein>
    <submittedName>
        <fullName evidence="2">Uncharacterized protein</fullName>
    </submittedName>
</protein>
<sequence length="84" mass="9898">MDSKLKVMWYGQKPIDRGRTSTQRTKDTQEKDKSIHYVSCQTDIGTSGKRTKSDRTKSPKYTWYRKSQDQKSQIWMGYNVTGQK</sequence>
<evidence type="ECO:0000313" key="2">
    <source>
        <dbReference type="EMBL" id="KAK3599378.1"/>
    </source>
</evidence>